<dbReference type="InterPro" id="IPR006517">
    <property type="entry name" value="Phage_terminase_lsu-like_C"/>
</dbReference>
<evidence type="ECO:0000256" key="2">
    <source>
        <dbReference type="ARBA" id="ARBA00022741"/>
    </source>
</evidence>
<reference evidence="6" key="1">
    <citation type="submission" date="2020-05" db="EMBL/GenBank/DDBJ databases">
        <authorList>
            <person name="Chiriac C."/>
            <person name="Salcher M."/>
            <person name="Ghai R."/>
            <person name="Kavagutti S V."/>
        </authorList>
    </citation>
    <scope>NUCLEOTIDE SEQUENCE</scope>
</reference>
<dbReference type="Gene3D" id="3.30.420.240">
    <property type="match status" value="1"/>
</dbReference>
<feature type="domain" description="Terminase large subunit gp17-like C-terminal" evidence="5">
    <location>
        <begin position="278"/>
        <end position="443"/>
    </location>
</feature>
<dbReference type="Pfam" id="PF03237">
    <property type="entry name" value="Terminase_6N"/>
    <property type="match status" value="1"/>
</dbReference>
<evidence type="ECO:0000313" key="6">
    <source>
        <dbReference type="EMBL" id="CAB5219245.1"/>
    </source>
</evidence>
<evidence type="ECO:0000256" key="3">
    <source>
        <dbReference type="ARBA" id="ARBA00022840"/>
    </source>
</evidence>
<evidence type="ECO:0000259" key="5">
    <source>
        <dbReference type="Pfam" id="PF17289"/>
    </source>
</evidence>
<dbReference type="InterPro" id="IPR027417">
    <property type="entry name" value="P-loop_NTPase"/>
</dbReference>
<evidence type="ECO:0000256" key="4">
    <source>
        <dbReference type="ARBA" id="ARBA00023219"/>
    </source>
</evidence>
<sequence length="479" mass="54500">MNAAQTKLLKEFAEKNKGWPKEQLDLALWRVRWAMTALPHQKEPDDGEYDTFLLLAGRGSGKTHTASNWIGERAAIYDKTRWLVTAPTSNDIRATCFEGDSGLLNIIPQSLIKDYNKSLFELTLKNGSMIRGIPASEPERFRGTQWHGAWMDELCAFEYIDDAYDQIQFTLRLRDPRIRRVQTIITTTPKPLELITDLNEGKVGGDVYVSRASSYDNKENLSPTFFKQLETYEGTDLGKQEIYGEILDPENAGIVKRKWFKMWPADRETPKLEYVLASYDPATSEKTHNDPTACVVLGLFEKMDGGMCALLMDSWDNHLSYPELRRKVQDDYREVVYGADNTFAKGKKTDLILMEDKSAGISLLQELQQAGLPVMSYNPGRADKVQRMNIVAPLIAKGRIYVPEDPENPGEVAPWAKRFIRQVCSFPEARGHDDYVDALSQALRVLRDSGWLELDPLPDRDYGHSDDIAKRRAYNPYAV</sequence>
<organism evidence="6">
    <name type="scientific">uncultured Caudovirales phage</name>
    <dbReference type="NCBI Taxonomy" id="2100421"/>
    <lineage>
        <taxon>Viruses</taxon>
        <taxon>Duplodnaviria</taxon>
        <taxon>Heunggongvirae</taxon>
        <taxon>Uroviricota</taxon>
        <taxon>Caudoviricetes</taxon>
        <taxon>Peduoviridae</taxon>
        <taxon>Maltschvirus</taxon>
        <taxon>Maltschvirus maltsch</taxon>
    </lineage>
</organism>
<keyword evidence="4" id="KW-0231">Viral genome packaging</keyword>
<keyword evidence="1" id="KW-1188">Viral release from host cell</keyword>
<dbReference type="InterPro" id="IPR035421">
    <property type="entry name" value="Terminase_6C"/>
</dbReference>
<name>A0A6J7WR42_9CAUD</name>
<dbReference type="Pfam" id="PF17289">
    <property type="entry name" value="Terminase_6C"/>
    <property type="match status" value="1"/>
</dbReference>
<accession>A0A6J7WR42</accession>
<keyword evidence="3" id="KW-0067">ATP-binding</keyword>
<protein>
    <submittedName>
        <fullName evidence="6">Archaeophage PsiM2, terminase large subunit</fullName>
    </submittedName>
</protein>
<gene>
    <name evidence="6" type="ORF">UFOVP229_46</name>
</gene>
<proteinExistence type="predicted"/>
<keyword evidence="2" id="KW-0547">Nucleotide-binding</keyword>
<dbReference type="Gene3D" id="3.40.50.300">
    <property type="entry name" value="P-loop containing nucleotide triphosphate hydrolases"/>
    <property type="match status" value="1"/>
</dbReference>
<dbReference type="EMBL" id="LR798271">
    <property type="protein sequence ID" value="CAB5219245.1"/>
    <property type="molecule type" value="Genomic_DNA"/>
</dbReference>
<dbReference type="NCBIfam" id="TIGR01630">
    <property type="entry name" value="psiM2_ORF9"/>
    <property type="match status" value="1"/>
</dbReference>
<evidence type="ECO:0000256" key="1">
    <source>
        <dbReference type="ARBA" id="ARBA00022612"/>
    </source>
</evidence>
<dbReference type="GO" id="GO:0005524">
    <property type="term" value="F:ATP binding"/>
    <property type="evidence" value="ECO:0007669"/>
    <property type="project" value="UniProtKB-KW"/>
</dbReference>